<gene>
    <name evidence="1" type="ORF">B5M47_03965</name>
</gene>
<dbReference type="AlphaFoldDB" id="A0A1W9NVW1"/>
<evidence type="ECO:0000313" key="2">
    <source>
        <dbReference type="Proteomes" id="UP000192520"/>
    </source>
</evidence>
<organism evidence="1 2">
    <name type="scientific">candidate division CPR3 bacterium 4484_211</name>
    <dbReference type="NCBI Taxonomy" id="1968527"/>
    <lineage>
        <taxon>Bacteria</taxon>
        <taxon>Bacteria division CPR3</taxon>
    </lineage>
</organism>
<name>A0A1W9NVW1_UNCC3</name>
<dbReference type="EMBL" id="MZGJ01000038">
    <property type="protein sequence ID" value="OQX50296.1"/>
    <property type="molecule type" value="Genomic_DNA"/>
</dbReference>
<protein>
    <submittedName>
        <fullName evidence="1">Uncharacterized protein</fullName>
    </submittedName>
</protein>
<proteinExistence type="predicted"/>
<reference evidence="2" key="1">
    <citation type="submission" date="2017-03" db="EMBL/GenBank/DDBJ databases">
        <title>Novel pathways for hydrocarbon cycling and metabolic interdependencies in hydrothermal sediment communities.</title>
        <authorList>
            <person name="Dombrowski N."/>
            <person name="Seitz K."/>
            <person name="Teske A."/>
            <person name="Baker B."/>
        </authorList>
    </citation>
    <scope>NUCLEOTIDE SEQUENCE [LARGE SCALE GENOMIC DNA]</scope>
</reference>
<accession>A0A1W9NVW1</accession>
<comment type="caution">
    <text evidence="1">The sequence shown here is derived from an EMBL/GenBank/DDBJ whole genome shotgun (WGS) entry which is preliminary data.</text>
</comment>
<dbReference type="Proteomes" id="UP000192520">
    <property type="component" value="Unassembled WGS sequence"/>
</dbReference>
<sequence length="144" mass="16248">MESQQFFSDKLLGQRPLFSSPSLNPVSKVKAAIKQAIKGCGLSREQIVDEMNRLAKIENIHVKVSLSLLDKWVAQEATHIIPWKVLPIFCRVTGSILPLQALVAPLGATVITGKDLKLLEWAKVEIKRRELSRKTRQLLEEIRI</sequence>
<evidence type="ECO:0000313" key="1">
    <source>
        <dbReference type="EMBL" id="OQX50296.1"/>
    </source>
</evidence>
<dbReference type="STRING" id="1968527.B5M47_03965"/>